<keyword evidence="1" id="KW-0812">Transmembrane</keyword>
<keyword evidence="1" id="KW-1133">Transmembrane helix</keyword>
<evidence type="ECO:0000313" key="3">
    <source>
        <dbReference type="Proteomes" id="UP000248090"/>
    </source>
</evidence>
<organism evidence="2 3">
    <name type="scientific">Pokkaliibacter plantistimulans</name>
    <dbReference type="NCBI Taxonomy" id="1635171"/>
    <lineage>
        <taxon>Bacteria</taxon>
        <taxon>Pseudomonadati</taxon>
        <taxon>Pseudomonadota</taxon>
        <taxon>Gammaproteobacteria</taxon>
        <taxon>Oceanospirillales</taxon>
        <taxon>Balneatrichaceae</taxon>
        <taxon>Pokkaliibacter</taxon>
    </lineage>
</organism>
<gene>
    <name evidence="2" type="ORF">WH50_09220</name>
</gene>
<feature type="transmembrane region" description="Helical" evidence="1">
    <location>
        <begin position="119"/>
        <end position="137"/>
    </location>
</feature>
<feature type="transmembrane region" description="Helical" evidence="1">
    <location>
        <begin position="87"/>
        <end position="107"/>
    </location>
</feature>
<evidence type="ECO:0000313" key="2">
    <source>
        <dbReference type="EMBL" id="PXF31606.1"/>
    </source>
</evidence>
<accession>A0ABX5LZ66</accession>
<name>A0ABX5LZ66_9GAMM</name>
<keyword evidence="3" id="KW-1185">Reference proteome</keyword>
<evidence type="ECO:0000256" key="1">
    <source>
        <dbReference type="SAM" id="Phobius"/>
    </source>
</evidence>
<dbReference type="Proteomes" id="UP000248090">
    <property type="component" value="Unassembled WGS sequence"/>
</dbReference>
<comment type="caution">
    <text evidence="2">The sequence shown here is derived from an EMBL/GenBank/DDBJ whole genome shotgun (WGS) entry which is preliminary data.</text>
</comment>
<sequence length="143" mass="15194">MSQSLNLFLVAGGILSLVAAMANVAMLVGGPSCYRFFGASQRLVQLAERGHALPTLISAFVALLLMIWAGYAFSAAGMIERLPLMKFGLVLIAVVYIARAVLAMVAWLRSGEKAAIGSYWAPSLCLVFGVSYLVGAVQQWPAL</sequence>
<feature type="transmembrane region" description="Helical" evidence="1">
    <location>
        <begin position="53"/>
        <end position="75"/>
    </location>
</feature>
<reference evidence="2 3" key="1">
    <citation type="submission" date="2015-03" db="EMBL/GenBank/DDBJ databases">
        <authorList>
            <person name="Krishnan R."/>
            <person name="Midha S."/>
            <person name="Patil P.B."/>
            <person name="Rameshkumar N."/>
        </authorList>
    </citation>
    <scope>NUCLEOTIDE SEQUENCE [LARGE SCALE GENOMIC DNA]</scope>
    <source>
        <strain evidence="2 3">L1E11</strain>
    </source>
</reference>
<proteinExistence type="predicted"/>
<keyword evidence="1" id="KW-0472">Membrane</keyword>
<evidence type="ECO:0008006" key="4">
    <source>
        <dbReference type="Google" id="ProtNLM"/>
    </source>
</evidence>
<dbReference type="EMBL" id="LAPT01000038">
    <property type="protein sequence ID" value="PXF31606.1"/>
    <property type="molecule type" value="Genomic_DNA"/>
</dbReference>
<protein>
    <recommendedName>
        <fullName evidence="4">Integral membrane protein</fullName>
    </recommendedName>
</protein>